<protein>
    <submittedName>
        <fullName evidence="1">Uncharacterized protein</fullName>
    </submittedName>
</protein>
<dbReference type="EMBL" id="MT144230">
    <property type="protein sequence ID" value="QJA50991.1"/>
    <property type="molecule type" value="Genomic_DNA"/>
</dbReference>
<proteinExistence type="predicted"/>
<sequence length="83" mass="9333">MLTSVKVNGVVLRLDLDRVNGAGYICRGQAVIMKVPRYSGLYMAKVIGVVDTTVTFEVLDHPRGTFYSMVESDYLRDNVYKIN</sequence>
<gene>
    <name evidence="3" type="ORF">MM415A02155_0003</name>
    <name evidence="2" type="ORF">MM415B01831_0003</name>
    <name evidence="1" type="ORF">TM448A01939_0002</name>
</gene>
<dbReference type="AlphaFoldDB" id="A0A6H1ZU99"/>
<organism evidence="1">
    <name type="scientific">viral metagenome</name>
    <dbReference type="NCBI Taxonomy" id="1070528"/>
    <lineage>
        <taxon>unclassified sequences</taxon>
        <taxon>metagenomes</taxon>
        <taxon>organismal metagenomes</taxon>
    </lineage>
</organism>
<evidence type="ECO:0000313" key="3">
    <source>
        <dbReference type="EMBL" id="QJA73942.1"/>
    </source>
</evidence>
<accession>A0A6H1ZU99</accession>
<name>A0A6H1ZU99_9ZZZZ</name>
<evidence type="ECO:0000313" key="2">
    <source>
        <dbReference type="EMBL" id="QJA56483.1"/>
    </source>
</evidence>
<reference evidence="1" key="1">
    <citation type="submission" date="2020-03" db="EMBL/GenBank/DDBJ databases">
        <title>The deep terrestrial virosphere.</title>
        <authorList>
            <person name="Holmfeldt K."/>
            <person name="Nilsson E."/>
            <person name="Simone D."/>
            <person name="Lopez-Fernandez M."/>
            <person name="Wu X."/>
            <person name="de Brujin I."/>
            <person name="Lundin D."/>
            <person name="Andersson A."/>
            <person name="Bertilsson S."/>
            <person name="Dopson M."/>
        </authorList>
    </citation>
    <scope>NUCLEOTIDE SEQUENCE</scope>
    <source>
        <strain evidence="3">MM415A02155</strain>
        <strain evidence="2">MM415B01831</strain>
        <strain evidence="1">TM448A01939</strain>
    </source>
</reference>
<evidence type="ECO:0000313" key="1">
    <source>
        <dbReference type="EMBL" id="QJA50991.1"/>
    </source>
</evidence>
<dbReference type="EMBL" id="MT142063">
    <property type="protein sequence ID" value="QJA73942.1"/>
    <property type="molecule type" value="Genomic_DNA"/>
</dbReference>
<dbReference type="EMBL" id="MT141222">
    <property type="protein sequence ID" value="QJA56483.1"/>
    <property type="molecule type" value="Genomic_DNA"/>
</dbReference>